<dbReference type="InterPro" id="IPR024671">
    <property type="entry name" value="Atg22-like"/>
</dbReference>
<proteinExistence type="inferred from homology"/>
<keyword evidence="4 10" id="KW-0926">Vacuole</keyword>
<keyword evidence="8 10" id="KW-0072">Autophagy</keyword>
<feature type="transmembrane region" description="Helical" evidence="10">
    <location>
        <begin position="208"/>
        <end position="226"/>
    </location>
</feature>
<evidence type="ECO:0000256" key="5">
    <source>
        <dbReference type="ARBA" id="ARBA00022692"/>
    </source>
</evidence>
<dbReference type="EMBL" id="NDIQ01000001">
    <property type="protein sequence ID" value="PRT52967.1"/>
    <property type="molecule type" value="Genomic_DNA"/>
</dbReference>
<evidence type="ECO:0000313" key="11">
    <source>
        <dbReference type="EMBL" id="PRT52967.1"/>
    </source>
</evidence>
<dbReference type="SUPFAM" id="SSF103473">
    <property type="entry name" value="MFS general substrate transporter"/>
    <property type="match status" value="1"/>
</dbReference>
<evidence type="ECO:0000256" key="9">
    <source>
        <dbReference type="ARBA" id="ARBA00023136"/>
    </source>
</evidence>
<comment type="similarity">
    <text evidence="2 10">Belongs to the ATG22 family.</text>
</comment>
<comment type="caution">
    <text evidence="11">The sequence shown here is derived from an EMBL/GenBank/DDBJ whole genome shotgun (WGS) entry which is preliminary data.</text>
</comment>
<feature type="transmembrane region" description="Helical" evidence="10">
    <location>
        <begin position="462"/>
        <end position="483"/>
    </location>
</feature>
<evidence type="ECO:0000256" key="1">
    <source>
        <dbReference type="ARBA" id="ARBA00004128"/>
    </source>
</evidence>
<feature type="transmembrane region" description="Helical" evidence="10">
    <location>
        <begin position="114"/>
        <end position="132"/>
    </location>
</feature>
<dbReference type="Proteomes" id="UP000238350">
    <property type="component" value="Unassembled WGS sequence"/>
</dbReference>
<dbReference type="OrthoDB" id="42657at2759"/>
<evidence type="ECO:0000256" key="3">
    <source>
        <dbReference type="ARBA" id="ARBA00022448"/>
    </source>
</evidence>
<feature type="transmembrane region" description="Helical" evidence="10">
    <location>
        <begin position="300"/>
        <end position="323"/>
    </location>
</feature>
<dbReference type="InterPro" id="IPR050495">
    <property type="entry name" value="ATG22/LtaA_families"/>
</dbReference>
<dbReference type="PANTHER" id="PTHR23519:SF1">
    <property type="entry name" value="AUTOPHAGY-RELATED PROTEIN 22"/>
    <property type="match status" value="1"/>
</dbReference>
<keyword evidence="9 10" id="KW-0472">Membrane</keyword>
<organism evidence="11 12">
    <name type="scientific">Wickerhamiella sorbophila</name>
    <dbReference type="NCBI Taxonomy" id="45607"/>
    <lineage>
        <taxon>Eukaryota</taxon>
        <taxon>Fungi</taxon>
        <taxon>Dikarya</taxon>
        <taxon>Ascomycota</taxon>
        <taxon>Saccharomycotina</taxon>
        <taxon>Dipodascomycetes</taxon>
        <taxon>Dipodascales</taxon>
        <taxon>Trichomonascaceae</taxon>
        <taxon>Wickerhamiella</taxon>
    </lineage>
</organism>
<evidence type="ECO:0000256" key="8">
    <source>
        <dbReference type="ARBA" id="ARBA00023006"/>
    </source>
</evidence>
<feature type="transmembrane region" description="Helical" evidence="10">
    <location>
        <begin position="238"/>
        <end position="257"/>
    </location>
</feature>
<dbReference type="STRING" id="45607.A0A2T0FDC5"/>
<sequence length="500" mass="55448">MRQLLGWYATSFAAEPFLVSAVATYIPLFLEQLARNNAVWAIDHRTPCLSVPADDPGLGPVPMPPPACVVRVLYWYIDTSSLPLYTFSMSVLVQTVLVISITGIADRGAHRKRLLVMFAVIGACSVILMGFISTRHYYIAALLAIVGNAAFGAVSVCANAYLPSLVDEFVYEESRRRQAAFDRYYGACAELEQPSKTQISARISGRGVAIGYFAALFMQMFTMFLVFKFRGPEESTRILQLVIAIIGVWWLVFQIPVMRYLKSNHSTSDNPNSLSFLQNLGYGWKSLALTIAKAQELQDVCIFLVGWFVTSDAITTINSTAVLFARGNLQMNTPALAAIGLCTIISGIFGSLVIGRMKFKNPANSIIFITLIAAVIPLYGVLGFFTPWFGLRRPFEMYIMAAWYGLALGGLNTVCRSVFSLMIPRGHETMFFALFSVTDKGSSIMGPAITGLITDKTHNIRYTFYFLLFMMLLAAIIFSKLNVERGIRESRHLEEQPDSI</sequence>
<dbReference type="Pfam" id="PF11700">
    <property type="entry name" value="ATG22"/>
    <property type="match status" value="1"/>
</dbReference>
<dbReference type="GO" id="GO:0005774">
    <property type="term" value="C:vacuolar membrane"/>
    <property type="evidence" value="ECO:0007669"/>
    <property type="project" value="UniProtKB-SubCell"/>
</dbReference>
<feature type="transmembrane region" description="Helical" evidence="10">
    <location>
        <begin position="335"/>
        <end position="354"/>
    </location>
</feature>
<feature type="transmembrane region" description="Helical" evidence="10">
    <location>
        <begin position="138"/>
        <end position="162"/>
    </location>
</feature>
<evidence type="ECO:0000256" key="7">
    <source>
        <dbReference type="ARBA" id="ARBA00022989"/>
    </source>
</evidence>
<dbReference type="GO" id="GO:0032974">
    <property type="term" value="P:amino acid transmembrane export from vacuole"/>
    <property type="evidence" value="ECO:0007669"/>
    <property type="project" value="InterPro"/>
</dbReference>
<evidence type="ECO:0000256" key="10">
    <source>
        <dbReference type="RuleBase" id="RU363073"/>
    </source>
</evidence>
<dbReference type="CDD" id="cd17483">
    <property type="entry name" value="MFS_Atg22_like"/>
    <property type="match status" value="1"/>
</dbReference>
<reference evidence="11 12" key="1">
    <citation type="submission" date="2017-04" db="EMBL/GenBank/DDBJ databases">
        <title>Genome sequencing of [Candida] sorbophila.</title>
        <authorList>
            <person name="Ahn J.O."/>
        </authorList>
    </citation>
    <scope>NUCLEOTIDE SEQUENCE [LARGE SCALE GENOMIC DNA]</scope>
    <source>
        <strain evidence="11 12">DS02</strain>
    </source>
</reference>
<feature type="transmembrane region" description="Helical" evidence="10">
    <location>
        <begin position="82"/>
        <end position="102"/>
    </location>
</feature>
<evidence type="ECO:0000256" key="4">
    <source>
        <dbReference type="ARBA" id="ARBA00022554"/>
    </source>
</evidence>
<dbReference type="GeneID" id="36514336"/>
<evidence type="ECO:0000256" key="6">
    <source>
        <dbReference type="ARBA" id="ARBA00022970"/>
    </source>
</evidence>
<feature type="transmembrane region" description="Helical" evidence="10">
    <location>
        <begin position="431"/>
        <end position="450"/>
    </location>
</feature>
<comment type="function">
    <text evidence="10">Vacuolar effluxer which mediate the efflux of amino acids resulting from autophagic degradation. The release of autophagic amino acids allows the maintenance of protein synthesis and viability during nitrogen starvation.</text>
</comment>
<keyword evidence="12" id="KW-1185">Reference proteome</keyword>
<dbReference type="GO" id="GO:0006914">
    <property type="term" value="P:autophagy"/>
    <property type="evidence" value="ECO:0007669"/>
    <property type="project" value="UniProtKB-KW"/>
</dbReference>
<comment type="subcellular location">
    <subcellularLocation>
        <location evidence="1 10">Vacuole membrane</location>
        <topology evidence="1 10">Multi-pass membrane protein</topology>
    </subcellularLocation>
</comment>
<evidence type="ECO:0000313" key="12">
    <source>
        <dbReference type="Proteomes" id="UP000238350"/>
    </source>
</evidence>
<dbReference type="PANTHER" id="PTHR23519">
    <property type="entry name" value="AUTOPHAGY-RELATED PROTEIN 22"/>
    <property type="match status" value="1"/>
</dbReference>
<accession>A0A2T0FDC5</accession>
<keyword evidence="6 10" id="KW-0029">Amino-acid transport</keyword>
<dbReference type="InterPro" id="IPR036259">
    <property type="entry name" value="MFS_trans_sf"/>
</dbReference>
<gene>
    <name evidence="11" type="ORF">B9G98_00587</name>
</gene>
<feature type="transmembrane region" description="Helical" evidence="10">
    <location>
        <begin position="397"/>
        <end position="419"/>
    </location>
</feature>
<dbReference type="Gene3D" id="1.20.1250.20">
    <property type="entry name" value="MFS general substrate transporter like domains"/>
    <property type="match status" value="1"/>
</dbReference>
<evidence type="ECO:0000256" key="2">
    <source>
        <dbReference type="ARBA" id="ARBA00006978"/>
    </source>
</evidence>
<dbReference type="AlphaFoldDB" id="A0A2T0FDC5"/>
<protein>
    <recommendedName>
        <fullName evidence="10">Autophagy-related protein</fullName>
    </recommendedName>
</protein>
<keyword evidence="3 10" id="KW-0813">Transport</keyword>
<dbReference type="RefSeq" id="XP_024662913.1">
    <property type="nucleotide sequence ID" value="XM_024807145.1"/>
</dbReference>
<keyword evidence="7 10" id="KW-1133">Transmembrane helix</keyword>
<feature type="transmembrane region" description="Helical" evidence="10">
    <location>
        <begin position="366"/>
        <end position="385"/>
    </location>
</feature>
<name>A0A2T0FDC5_9ASCO</name>
<keyword evidence="5 10" id="KW-0812">Transmembrane</keyword>
<dbReference type="InterPro" id="IPR044738">
    <property type="entry name" value="Atg22"/>
</dbReference>